<proteinExistence type="predicted"/>
<name>K1X6D2_MARBU</name>
<dbReference type="InParanoid" id="K1X6D2"/>
<organism evidence="2 3">
    <name type="scientific">Marssonina brunnea f. sp. multigermtubi (strain MB_m1)</name>
    <name type="common">Marssonina leaf spot fungus</name>
    <dbReference type="NCBI Taxonomy" id="1072389"/>
    <lineage>
        <taxon>Eukaryota</taxon>
        <taxon>Fungi</taxon>
        <taxon>Dikarya</taxon>
        <taxon>Ascomycota</taxon>
        <taxon>Pezizomycotina</taxon>
        <taxon>Leotiomycetes</taxon>
        <taxon>Helotiales</taxon>
        <taxon>Drepanopezizaceae</taxon>
        <taxon>Drepanopeziza</taxon>
    </lineage>
</organism>
<protein>
    <submittedName>
        <fullName evidence="2">C6 zinc finger domain protein</fullName>
    </submittedName>
</protein>
<reference evidence="2 3" key="1">
    <citation type="journal article" date="2012" name="BMC Genomics">
        <title>Sequencing the genome of Marssonina brunnea reveals fungus-poplar co-evolution.</title>
        <authorList>
            <person name="Zhu S."/>
            <person name="Cao Y.-Z."/>
            <person name="Jiang C."/>
            <person name="Tan B.-Y."/>
            <person name="Wang Z."/>
            <person name="Feng S."/>
            <person name="Zhang L."/>
            <person name="Su X.-H."/>
            <person name="Brejova B."/>
            <person name="Vinar T."/>
            <person name="Xu M."/>
            <person name="Wang M.-X."/>
            <person name="Zhang S.-G."/>
            <person name="Huang M.-R."/>
            <person name="Wu R."/>
            <person name="Zhou Y."/>
        </authorList>
    </citation>
    <scope>NUCLEOTIDE SEQUENCE [LARGE SCALE GENOMIC DNA]</scope>
    <source>
        <strain evidence="2 3">MB_m1</strain>
    </source>
</reference>
<sequence length="388" mass="43580">MSSDFIPKRPHKKSRGGCGTSQLPAPPDLSSTSPDSNALLNSEDGVEDIERSWDLTVGPSFPAVDSSLGILSPTDLRYMHHWSTSTWKTLAVGNWADNVLKTELPSLAFEHNFLMNTMLGIASLHSQQLLLDPRQAQVETSMYRAKALRQFREALQDISFGSRKYEAALICSLMVVILCSKDYPLDDGELIIVNWLIMYRGLSSVISFGPGQRIPCLYFRPCRDPFAAIRSLSVFPIFRREVEPLTIPPVIPKILVNMLRKIGPRDPDFGILESLCKALDALGILFGQLQESGVSPSLSIRVITYPSYVSNEFAYAAQAKRPRTLVILAHYMVFIKLVRDLWWVDGIAEREFRTLLGSLGPEWYPYVEVPMMAMMSNSDEEIMALMLQ</sequence>
<keyword evidence="3" id="KW-1185">Reference proteome</keyword>
<dbReference type="PANTHER" id="PTHR47657:SF7">
    <property type="entry name" value="STEROL REGULATORY ELEMENT-BINDING PROTEIN ECM22"/>
    <property type="match status" value="1"/>
</dbReference>
<evidence type="ECO:0000313" key="3">
    <source>
        <dbReference type="Proteomes" id="UP000006753"/>
    </source>
</evidence>
<dbReference type="GO" id="GO:0000981">
    <property type="term" value="F:DNA-binding transcription factor activity, RNA polymerase II-specific"/>
    <property type="evidence" value="ECO:0007669"/>
    <property type="project" value="TreeGrafter"/>
</dbReference>
<dbReference type="InterPro" id="IPR052400">
    <property type="entry name" value="Zn2-C6_fungal_TF"/>
</dbReference>
<evidence type="ECO:0000256" key="1">
    <source>
        <dbReference type="SAM" id="MobiDB-lite"/>
    </source>
</evidence>
<evidence type="ECO:0000313" key="2">
    <source>
        <dbReference type="EMBL" id="EKD16193.1"/>
    </source>
</evidence>
<dbReference type="HOGENOM" id="CLU_024934_7_1_1"/>
<dbReference type="KEGG" id="mbe:MBM_05487"/>
<dbReference type="PANTHER" id="PTHR47657">
    <property type="entry name" value="STEROL REGULATORY ELEMENT-BINDING PROTEIN ECM22"/>
    <property type="match status" value="1"/>
</dbReference>
<dbReference type="AlphaFoldDB" id="K1X6D2"/>
<dbReference type="STRING" id="1072389.K1X6D2"/>
<dbReference type="OrthoDB" id="3546279at2759"/>
<feature type="compositionally biased region" description="Polar residues" evidence="1">
    <location>
        <begin position="29"/>
        <end position="40"/>
    </location>
</feature>
<gene>
    <name evidence="2" type="ORF">MBM_05487</name>
</gene>
<feature type="region of interest" description="Disordered" evidence="1">
    <location>
        <begin position="1"/>
        <end position="40"/>
    </location>
</feature>
<dbReference type="OMA" id="RNCKTRK"/>
<dbReference type="eggNOG" id="ENOG502R6NR">
    <property type="taxonomic scope" value="Eukaryota"/>
</dbReference>
<dbReference type="Proteomes" id="UP000006753">
    <property type="component" value="Unassembled WGS sequence"/>
</dbReference>
<dbReference type="InterPro" id="IPR021858">
    <property type="entry name" value="Fun_TF"/>
</dbReference>
<dbReference type="Pfam" id="PF11951">
    <property type="entry name" value="Fungal_trans_2"/>
    <property type="match status" value="1"/>
</dbReference>
<accession>K1X6D2</accession>
<dbReference type="EMBL" id="JH921439">
    <property type="protein sequence ID" value="EKD16193.1"/>
    <property type="molecule type" value="Genomic_DNA"/>
</dbReference>